<proteinExistence type="predicted"/>
<gene>
    <name evidence="3" type="primary">hgpA</name>
    <name evidence="3" type="ORF">NCTC10297_01677</name>
</gene>
<dbReference type="Pfam" id="PF07715">
    <property type="entry name" value="Plug"/>
    <property type="match status" value="1"/>
</dbReference>
<dbReference type="InterPro" id="IPR037066">
    <property type="entry name" value="Plug_dom_sf"/>
</dbReference>
<feature type="chain" id="PRO_5018588568" evidence="1">
    <location>
        <begin position="24"/>
        <end position="127"/>
    </location>
</feature>
<evidence type="ECO:0000313" key="4">
    <source>
        <dbReference type="Proteomes" id="UP000274100"/>
    </source>
</evidence>
<feature type="domain" description="TonB-dependent receptor plug" evidence="2">
    <location>
        <begin position="44"/>
        <end position="114"/>
    </location>
</feature>
<feature type="signal peptide" evidence="1">
    <location>
        <begin position="1"/>
        <end position="23"/>
    </location>
</feature>
<dbReference type="AlphaFoldDB" id="A0A3S4QQJ0"/>
<keyword evidence="1" id="KW-0732">Signal</keyword>
<dbReference type="Gene3D" id="2.170.130.10">
    <property type="entry name" value="TonB-dependent receptor, plug domain"/>
    <property type="match status" value="1"/>
</dbReference>
<dbReference type="EMBL" id="LR134343">
    <property type="protein sequence ID" value="VEG13709.1"/>
    <property type="molecule type" value="Genomic_DNA"/>
</dbReference>
<protein>
    <submittedName>
        <fullName evidence="3">Heme-repressible hemoglobin-binding protein</fullName>
    </submittedName>
</protein>
<name>A0A3S4QQJ0_9GAMM</name>
<dbReference type="KEGG" id="mcun:NCTC10297_01677"/>
<dbReference type="SUPFAM" id="SSF56935">
    <property type="entry name" value="Porins"/>
    <property type="match status" value="1"/>
</dbReference>
<evidence type="ECO:0000313" key="3">
    <source>
        <dbReference type="EMBL" id="VEG13709.1"/>
    </source>
</evidence>
<organism evidence="3 4">
    <name type="scientific">Moraxella cuniculi</name>
    <dbReference type="NCBI Taxonomy" id="34061"/>
    <lineage>
        <taxon>Bacteria</taxon>
        <taxon>Pseudomonadati</taxon>
        <taxon>Pseudomonadota</taxon>
        <taxon>Gammaproteobacteria</taxon>
        <taxon>Moraxellales</taxon>
        <taxon>Moraxellaceae</taxon>
        <taxon>Moraxella</taxon>
    </lineage>
</organism>
<evidence type="ECO:0000256" key="1">
    <source>
        <dbReference type="SAM" id="SignalP"/>
    </source>
</evidence>
<dbReference type="Proteomes" id="UP000274100">
    <property type="component" value="Chromosome"/>
</dbReference>
<dbReference type="RefSeq" id="WP_259772320.1">
    <property type="nucleotide sequence ID" value="NZ_LR134343.1"/>
</dbReference>
<accession>A0A3S4QQJ0</accession>
<sequence length="127" mass="13794">MKPSSLKLSPLVFGILTATTGFANTTQPTTVPSVQLSKTVVIAKRNKATNTESLGRDELDNNMVRDVRDLVRYSTDVGIADNGRHLKGFAMRGVEGNRVGISIDGVNLPDSEENTLYARYGNFIHLG</sequence>
<reference evidence="3 4" key="1">
    <citation type="submission" date="2018-12" db="EMBL/GenBank/DDBJ databases">
        <authorList>
            <consortium name="Pathogen Informatics"/>
        </authorList>
    </citation>
    <scope>NUCLEOTIDE SEQUENCE [LARGE SCALE GENOMIC DNA]</scope>
    <source>
        <strain evidence="3 4">NCTC10297</strain>
    </source>
</reference>
<evidence type="ECO:0000259" key="2">
    <source>
        <dbReference type="Pfam" id="PF07715"/>
    </source>
</evidence>
<dbReference type="InterPro" id="IPR012910">
    <property type="entry name" value="Plug_dom"/>
</dbReference>